<evidence type="ECO:0000313" key="3">
    <source>
        <dbReference type="Proteomes" id="UP000236664"/>
    </source>
</evidence>
<dbReference type="AlphaFoldDB" id="A0A2K0W6R7"/>
<organism evidence="2 3">
    <name type="scientific">Gibberella nygamai</name>
    <name type="common">Bean root rot disease fungus</name>
    <name type="synonym">Fusarium nygamai</name>
    <dbReference type="NCBI Taxonomy" id="42673"/>
    <lineage>
        <taxon>Eukaryota</taxon>
        <taxon>Fungi</taxon>
        <taxon>Dikarya</taxon>
        <taxon>Ascomycota</taxon>
        <taxon>Pezizomycotina</taxon>
        <taxon>Sordariomycetes</taxon>
        <taxon>Hypocreomycetidae</taxon>
        <taxon>Hypocreales</taxon>
        <taxon>Nectriaceae</taxon>
        <taxon>Fusarium</taxon>
        <taxon>Fusarium fujikuroi species complex</taxon>
    </lineage>
</organism>
<feature type="compositionally biased region" description="Gly residues" evidence="1">
    <location>
        <begin position="33"/>
        <end position="50"/>
    </location>
</feature>
<reference evidence="2 3" key="1">
    <citation type="submission" date="2017-06" db="EMBL/GenBank/DDBJ databases">
        <title>Genome of Fusarium nygamai isolate CS10214.</title>
        <authorList>
            <person name="Gardiner D.M."/>
            <person name="Obanor F."/>
            <person name="Kazan K."/>
        </authorList>
    </citation>
    <scope>NUCLEOTIDE SEQUENCE [LARGE SCALE GENOMIC DNA]</scope>
    <source>
        <strain evidence="2 3">CS10214</strain>
    </source>
</reference>
<protein>
    <submittedName>
        <fullName evidence="2">Uncharacterized protein</fullName>
    </submittedName>
</protein>
<name>A0A2K0W6R7_GIBNY</name>
<feature type="region of interest" description="Disordered" evidence="1">
    <location>
        <begin position="1"/>
        <end position="52"/>
    </location>
</feature>
<sequence>MPKRKQPEGEAAGGGGPFSDRGGGRGRGRGRGGNRGGYNSGHGNYQGHGNWGNPFNYPMTYPNYPPDPYGHQPPPAFGSGHPYGQYPPYPPMGPGYNTYQFDPDVPW</sequence>
<proteinExistence type="predicted"/>
<keyword evidence="3" id="KW-1185">Reference proteome</keyword>
<dbReference type="EMBL" id="MTQA01000119">
    <property type="protein sequence ID" value="PNP77954.1"/>
    <property type="molecule type" value="Genomic_DNA"/>
</dbReference>
<evidence type="ECO:0000313" key="2">
    <source>
        <dbReference type="EMBL" id="PNP77954.1"/>
    </source>
</evidence>
<comment type="caution">
    <text evidence="2">The sequence shown here is derived from an EMBL/GenBank/DDBJ whole genome shotgun (WGS) entry which is preliminary data.</text>
</comment>
<gene>
    <name evidence="2" type="ORF">FNYG_08680</name>
</gene>
<accession>A0A2K0W6R7</accession>
<evidence type="ECO:0000256" key="1">
    <source>
        <dbReference type="SAM" id="MobiDB-lite"/>
    </source>
</evidence>
<dbReference type="Proteomes" id="UP000236664">
    <property type="component" value="Unassembled WGS sequence"/>
</dbReference>